<evidence type="ECO:0000313" key="8">
    <source>
        <dbReference type="Proteomes" id="UP000594967"/>
    </source>
</evidence>
<dbReference type="PANTHER" id="PTHR43462">
    <property type="entry name" value="ALANYL-TRNA EDITING PROTEIN"/>
    <property type="match status" value="1"/>
</dbReference>
<proteinExistence type="predicted"/>
<evidence type="ECO:0000256" key="3">
    <source>
        <dbReference type="ARBA" id="ARBA00022833"/>
    </source>
</evidence>
<dbReference type="EMBL" id="CP065673">
    <property type="protein sequence ID" value="QPS20407.1"/>
    <property type="molecule type" value="Genomic_DNA"/>
</dbReference>
<dbReference type="Gene3D" id="2.40.30.130">
    <property type="match status" value="1"/>
</dbReference>
<dbReference type="Gene3D" id="3.30.980.10">
    <property type="entry name" value="Threonyl-trna Synthetase, Chain A, domain 2"/>
    <property type="match status" value="1"/>
</dbReference>
<gene>
    <name evidence="6" type="primary">alaS_6</name>
    <name evidence="5" type="ORF">I6G64_23105</name>
    <name evidence="6" type="ORF">NCTC12961_03557</name>
</gene>
<reference evidence="6 7" key="1">
    <citation type="submission" date="2018-06" db="EMBL/GenBank/DDBJ databases">
        <authorList>
            <consortium name="Pathogen Informatics"/>
            <person name="Doyle S."/>
        </authorList>
    </citation>
    <scope>NUCLEOTIDE SEQUENCE [LARGE SCALE GENOMIC DNA]</scope>
    <source>
        <strain evidence="6 7">NCTC12961</strain>
    </source>
</reference>
<dbReference type="GO" id="GO:0005524">
    <property type="term" value="F:ATP binding"/>
    <property type="evidence" value="ECO:0007669"/>
    <property type="project" value="InterPro"/>
</dbReference>
<dbReference type="AlphaFoldDB" id="A0A2X4V2C6"/>
<comment type="cofactor">
    <cofactor evidence="1">
        <name>Zn(2+)</name>
        <dbReference type="ChEBI" id="CHEBI:29105"/>
    </cofactor>
</comment>
<dbReference type="SUPFAM" id="SSF55186">
    <property type="entry name" value="ThrRS/AlaRS common domain"/>
    <property type="match status" value="1"/>
</dbReference>
<evidence type="ECO:0000313" key="7">
    <source>
        <dbReference type="Proteomes" id="UP000248897"/>
    </source>
</evidence>
<feature type="domain" description="Threonyl/alanyl tRNA synthetase SAD" evidence="4">
    <location>
        <begin position="174"/>
        <end position="215"/>
    </location>
</feature>
<evidence type="ECO:0000313" key="6">
    <source>
        <dbReference type="EMBL" id="SQI42248.1"/>
    </source>
</evidence>
<evidence type="ECO:0000259" key="4">
    <source>
        <dbReference type="SMART" id="SM00863"/>
    </source>
</evidence>
<sequence length="219" mass="25044">MLKTKRLFDDKPYETLFESVVTHVGEGFIILEQTLFYPLSGNQNFDIGFINGHPVTEVHVESDSDGKLNLNAPIKHFIDTSTFSIGQHVRGDIDETRRIKTMRLHTASHLIEFFVKKLPYFLSVEGSFVDDVKDRTDYSLSKNIDQNLLRLIENQVNDFIAQAHSVSFSYQYGVRFWNCNGIEMPCCGTHVSNTKEIGEIRLSRKNKGKGLNRIEVTLV</sequence>
<organism evidence="6 7">
    <name type="scientific">Serratia plymuthica</name>
    <dbReference type="NCBI Taxonomy" id="82996"/>
    <lineage>
        <taxon>Bacteria</taxon>
        <taxon>Pseudomonadati</taxon>
        <taxon>Pseudomonadota</taxon>
        <taxon>Gammaproteobacteria</taxon>
        <taxon>Enterobacterales</taxon>
        <taxon>Yersiniaceae</taxon>
        <taxon>Serratia</taxon>
    </lineage>
</organism>
<dbReference type="InterPro" id="IPR009000">
    <property type="entry name" value="Transl_B-barrel_sf"/>
</dbReference>
<protein>
    <submittedName>
        <fullName evidence="6">Alanine--tRNA ligase</fullName>
        <ecNumber evidence="6">6.1.1.7</ecNumber>
    </submittedName>
    <submittedName>
        <fullName evidence="5">Alanyl-tRNA editing protein</fullName>
    </submittedName>
</protein>
<dbReference type="RefSeq" id="WP_073972100.1">
    <property type="nucleotide sequence ID" value="NZ_CAMITG010000009.1"/>
</dbReference>
<dbReference type="Pfam" id="PF07973">
    <property type="entry name" value="tRNA_SAD"/>
    <property type="match status" value="1"/>
</dbReference>
<accession>A0A2X4V2C6</accession>
<evidence type="ECO:0000256" key="2">
    <source>
        <dbReference type="ARBA" id="ARBA00022723"/>
    </source>
</evidence>
<dbReference type="InterPro" id="IPR018164">
    <property type="entry name" value="Ala-tRNA-synth_IIc_N"/>
</dbReference>
<dbReference type="GO" id="GO:0006419">
    <property type="term" value="P:alanyl-tRNA aminoacylation"/>
    <property type="evidence" value="ECO:0007669"/>
    <property type="project" value="InterPro"/>
</dbReference>
<dbReference type="EMBL" id="LS483469">
    <property type="protein sequence ID" value="SQI42248.1"/>
    <property type="molecule type" value="Genomic_DNA"/>
</dbReference>
<dbReference type="InterPro" id="IPR051335">
    <property type="entry name" value="Alanyl-tRNA_Editing_Enzymes"/>
</dbReference>
<name>A0A2X4V2C6_SERPL</name>
<keyword evidence="6" id="KW-0436">Ligase</keyword>
<keyword evidence="8" id="KW-1185">Reference proteome</keyword>
<keyword evidence="3" id="KW-0862">Zinc</keyword>
<dbReference type="Proteomes" id="UP000594967">
    <property type="component" value="Chromosome"/>
</dbReference>
<keyword evidence="2" id="KW-0479">Metal-binding</keyword>
<dbReference type="GO" id="GO:0046872">
    <property type="term" value="F:metal ion binding"/>
    <property type="evidence" value="ECO:0007669"/>
    <property type="project" value="UniProtKB-KW"/>
</dbReference>
<dbReference type="GO" id="GO:0004813">
    <property type="term" value="F:alanine-tRNA ligase activity"/>
    <property type="evidence" value="ECO:0007669"/>
    <property type="project" value="UniProtKB-EC"/>
</dbReference>
<evidence type="ECO:0000256" key="1">
    <source>
        <dbReference type="ARBA" id="ARBA00001947"/>
    </source>
</evidence>
<dbReference type="Pfam" id="PF01411">
    <property type="entry name" value="tRNA-synt_2c"/>
    <property type="match status" value="1"/>
</dbReference>
<reference evidence="5 8" key="2">
    <citation type="submission" date="2020-12" db="EMBL/GenBank/DDBJ databases">
        <title>FDA dAtabase for Regulatory Grade micrObial Sequences (FDA-ARGOS): Supporting development and validation of Infectious Disease Dx tests.</title>
        <authorList>
            <person name="Sproer C."/>
            <person name="Gronow S."/>
            <person name="Severitt S."/>
            <person name="Schroder I."/>
            <person name="Tallon L."/>
            <person name="Sadzewicz L."/>
            <person name="Zhao X."/>
            <person name="Boylan J."/>
            <person name="Ott S."/>
            <person name="Bowen H."/>
            <person name="Vavikolanu K."/>
            <person name="Mehta A."/>
            <person name="Aluvathingal J."/>
            <person name="Nadendla S."/>
            <person name="Lowell S."/>
            <person name="Myers T."/>
            <person name="Yan Y."/>
            <person name="Sichtig H."/>
        </authorList>
    </citation>
    <scope>NUCLEOTIDE SEQUENCE [LARGE SCALE GENOMIC DNA]</scope>
    <source>
        <strain evidence="5 8">FDAARGOS_907</strain>
    </source>
</reference>
<dbReference type="SMART" id="SM00863">
    <property type="entry name" value="tRNA_SAD"/>
    <property type="match status" value="1"/>
</dbReference>
<dbReference type="Proteomes" id="UP000248897">
    <property type="component" value="Chromosome 1"/>
</dbReference>
<dbReference type="PANTHER" id="PTHR43462:SF2">
    <property type="entry name" value="THREONYL AND ALANYL TRNA SYNTHETASE SECOND ADDITIONAL DOMAIN-CONTAINING PROTEIN"/>
    <property type="match status" value="1"/>
</dbReference>
<dbReference type="EC" id="6.1.1.7" evidence="6"/>
<dbReference type="InterPro" id="IPR018163">
    <property type="entry name" value="Thr/Ala-tRNA-synth_IIc_edit"/>
</dbReference>
<dbReference type="SUPFAM" id="SSF50447">
    <property type="entry name" value="Translation proteins"/>
    <property type="match status" value="1"/>
</dbReference>
<evidence type="ECO:0000313" key="5">
    <source>
        <dbReference type="EMBL" id="QPS20407.1"/>
    </source>
</evidence>
<dbReference type="InterPro" id="IPR012947">
    <property type="entry name" value="tRNA_SAD"/>
</dbReference>